<comment type="caution">
    <text evidence="7">The sequence shown here is derived from an EMBL/GenBank/DDBJ whole genome shotgun (WGS) entry which is preliminary data.</text>
</comment>
<keyword evidence="4" id="KW-0560">Oxidoreductase</keyword>
<feature type="domain" description="FAD/NAD(P)-binding" evidence="5">
    <location>
        <begin position="14"/>
        <end position="309"/>
    </location>
</feature>
<dbReference type="PANTHER" id="PTHR43557">
    <property type="entry name" value="APOPTOSIS-INDUCING FACTOR 1"/>
    <property type="match status" value="1"/>
</dbReference>
<gene>
    <name evidence="7" type="ORF">MARLIPOL_15769</name>
</gene>
<dbReference type="RefSeq" id="WP_012139346.1">
    <property type="nucleotide sequence ID" value="NZ_KE007328.1"/>
</dbReference>
<evidence type="ECO:0000259" key="6">
    <source>
        <dbReference type="Pfam" id="PF14759"/>
    </source>
</evidence>
<dbReference type="InterPro" id="IPR050446">
    <property type="entry name" value="FAD-oxidoreductase/Apoptosis"/>
</dbReference>
<keyword evidence="8" id="KW-1185">Reference proteome</keyword>
<dbReference type="PRINTS" id="PR00411">
    <property type="entry name" value="PNDRDTASEI"/>
</dbReference>
<evidence type="ECO:0000256" key="4">
    <source>
        <dbReference type="ARBA" id="ARBA00023002"/>
    </source>
</evidence>
<dbReference type="PRINTS" id="PR00368">
    <property type="entry name" value="FADPNR"/>
</dbReference>
<evidence type="ECO:0000256" key="3">
    <source>
        <dbReference type="ARBA" id="ARBA00022827"/>
    </source>
</evidence>
<dbReference type="PATRIC" id="fig|1318628.3.peg.3153"/>
<dbReference type="Gene3D" id="3.50.50.60">
    <property type="entry name" value="FAD/NAD(P)-binding domain"/>
    <property type="match status" value="2"/>
</dbReference>
<dbReference type="GO" id="GO:0016651">
    <property type="term" value="F:oxidoreductase activity, acting on NAD(P)H"/>
    <property type="evidence" value="ECO:0007669"/>
    <property type="project" value="TreeGrafter"/>
</dbReference>
<keyword evidence="3" id="KW-0274">FAD</keyword>
<comment type="cofactor">
    <cofactor evidence="1">
        <name>FAD</name>
        <dbReference type="ChEBI" id="CHEBI:57692"/>
    </cofactor>
</comment>
<dbReference type="eggNOG" id="COG0446">
    <property type="taxonomic scope" value="Bacteria"/>
</dbReference>
<protein>
    <submittedName>
        <fullName evidence="7">Ferredoxin reductase</fullName>
    </submittedName>
</protein>
<name>R8AX00_9GAMM</name>
<keyword evidence="2" id="KW-0285">Flavoprotein</keyword>
<feature type="domain" description="Reductase C-terminal" evidence="6">
    <location>
        <begin position="328"/>
        <end position="413"/>
    </location>
</feature>
<dbReference type="GO" id="GO:0005737">
    <property type="term" value="C:cytoplasm"/>
    <property type="evidence" value="ECO:0007669"/>
    <property type="project" value="TreeGrafter"/>
</dbReference>
<accession>R8AX00</accession>
<proteinExistence type="predicted"/>
<dbReference type="OrthoDB" id="9800167at2"/>
<dbReference type="Pfam" id="PF07992">
    <property type="entry name" value="Pyr_redox_2"/>
    <property type="match status" value="1"/>
</dbReference>
<evidence type="ECO:0000256" key="2">
    <source>
        <dbReference type="ARBA" id="ARBA00022630"/>
    </source>
</evidence>
<evidence type="ECO:0000259" key="5">
    <source>
        <dbReference type="Pfam" id="PF07992"/>
    </source>
</evidence>
<dbReference type="Gene3D" id="3.30.390.30">
    <property type="match status" value="1"/>
</dbReference>
<evidence type="ECO:0000313" key="7">
    <source>
        <dbReference type="EMBL" id="EON90851.1"/>
    </source>
</evidence>
<dbReference type="InterPro" id="IPR023753">
    <property type="entry name" value="FAD/NAD-binding_dom"/>
</dbReference>
<dbReference type="AlphaFoldDB" id="R8AX00"/>
<dbReference type="EMBL" id="ASAD01000021">
    <property type="protein sequence ID" value="EON90851.1"/>
    <property type="molecule type" value="Genomic_DNA"/>
</dbReference>
<evidence type="ECO:0000256" key="1">
    <source>
        <dbReference type="ARBA" id="ARBA00001974"/>
    </source>
</evidence>
<dbReference type="PANTHER" id="PTHR43557:SF2">
    <property type="entry name" value="RIESKE DOMAIN-CONTAINING PROTEIN-RELATED"/>
    <property type="match status" value="1"/>
</dbReference>
<dbReference type="InterPro" id="IPR028202">
    <property type="entry name" value="Reductase_C"/>
</dbReference>
<dbReference type="SUPFAM" id="SSF51905">
    <property type="entry name" value="FAD/NAD(P)-binding domain"/>
    <property type="match status" value="1"/>
</dbReference>
<dbReference type="SUPFAM" id="SSF55424">
    <property type="entry name" value="FAD/NAD-linked reductases, dimerisation (C-terminal) domain"/>
    <property type="match status" value="1"/>
</dbReference>
<dbReference type="STRING" id="1318628.MARLIPOL_15769"/>
<reference evidence="7 8" key="1">
    <citation type="journal article" date="2013" name="Genome Announc.">
        <title>Draft Genome Sequence of the Moderately Halophilic Bacterium Marinobacter lipolyticus Strain SM19.</title>
        <authorList>
            <person name="Papke R.T."/>
            <person name="de la Haba R.R."/>
            <person name="Infante-Dominguez C."/>
            <person name="Perez D."/>
            <person name="Sanchez-Porro C."/>
            <person name="Lapierre P."/>
            <person name="Ventosa A."/>
        </authorList>
    </citation>
    <scope>NUCLEOTIDE SEQUENCE [LARGE SCALE GENOMIC DNA]</scope>
    <source>
        <strain evidence="7 8">SM19</strain>
    </source>
</reference>
<dbReference type="InterPro" id="IPR036188">
    <property type="entry name" value="FAD/NAD-bd_sf"/>
</dbReference>
<dbReference type="Pfam" id="PF14759">
    <property type="entry name" value="Reductase_C"/>
    <property type="match status" value="1"/>
</dbReference>
<evidence type="ECO:0000313" key="8">
    <source>
        <dbReference type="Proteomes" id="UP000016540"/>
    </source>
</evidence>
<organism evidence="7 8">
    <name type="scientific">Marinobacter lipolyticus SM19</name>
    <dbReference type="NCBI Taxonomy" id="1318628"/>
    <lineage>
        <taxon>Bacteria</taxon>
        <taxon>Pseudomonadati</taxon>
        <taxon>Pseudomonadota</taxon>
        <taxon>Gammaproteobacteria</taxon>
        <taxon>Pseudomonadales</taxon>
        <taxon>Marinobacteraceae</taxon>
        <taxon>Marinobacter</taxon>
    </lineage>
</organism>
<sequence>MSNSTSNSAQNQVCVIVGASHAAAQLATSLRQKGWAGAIRMISDEGRLPYQRPPLSKAFLAGETDADSLAIRPPAFYAKHQIECISGKVTAINRREKTLTLADGSEQRYDKLALCTGTRVIRLPIQGKELAGVHDLRSLADVQGIRRDLPRTHRAVIIGGGYIGLETAASLRKQGIEVVVLERAERVLQRVTAPEVSAFYQRIHEEAGVVIHTDIAATAFEGEERVERVVCADGTSYPADMVIVGIGVTPNSELAEAAGLETNNGIVVDEYCQTQDRDIVAAGDCANQWDPHSGQWRRLESVPNAMEQAKTAAATLCGERSAQTSLPWFWSDQYDLKLQIAGLSQGYDQIVIRGTTDSGRSFATFYFRERQLIAADCVNRPSEFMLAKKLLSQKQTPDPTRLADDTITVRELMAEMAD</sequence>
<dbReference type="Proteomes" id="UP000016540">
    <property type="component" value="Unassembled WGS sequence"/>
</dbReference>
<dbReference type="HOGENOM" id="CLU_003291_4_0_6"/>
<dbReference type="InterPro" id="IPR016156">
    <property type="entry name" value="FAD/NAD-linked_Rdtase_dimer_sf"/>
</dbReference>